<reference evidence="2" key="1">
    <citation type="submission" date="2016-10" db="EMBL/GenBank/DDBJ databases">
        <authorList>
            <person name="Varghese N."/>
            <person name="Submissions S."/>
        </authorList>
    </citation>
    <scope>NUCLEOTIDE SEQUENCE [LARGE SCALE GENOMIC DNA]</scope>
    <source>
        <strain evidence="2">DSM 44718</strain>
    </source>
</reference>
<organism evidence="1 2">
    <name type="scientific">Asanoa ishikariensis</name>
    <dbReference type="NCBI Taxonomy" id="137265"/>
    <lineage>
        <taxon>Bacteria</taxon>
        <taxon>Bacillati</taxon>
        <taxon>Actinomycetota</taxon>
        <taxon>Actinomycetes</taxon>
        <taxon>Micromonosporales</taxon>
        <taxon>Micromonosporaceae</taxon>
        <taxon>Asanoa</taxon>
    </lineage>
</organism>
<dbReference type="AlphaFoldDB" id="A0A1H3PHF7"/>
<dbReference type="EMBL" id="FNQB01000001">
    <property type="protein sequence ID" value="SDZ00560.1"/>
    <property type="molecule type" value="Genomic_DNA"/>
</dbReference>
<keyword evidence="2" id="KW-1185">Reference proteome</keyword>
<sequence length="158" mass="17461">MDVCVLDHEDAGWFAKSWHQDCRLRYVEGYATSLTRDAAARGILAREDPLSSRSPLFGTAAWDRPCALFLNEKHSATVLFHGVGGDCAVPTPIGGPIITDVDRLAVKEFRSFDPARVDNRQNQIWLILDEPYSREDLGCDVSDVIFCGSPRATPVQAP</sequence>
<name>A0A1H3PHF7_9ACTN</name>
<gene>
    <name evidence="1" type="ORF">SAMN05421684_2890</name>
</gene>
<accession>A0A1H3PHF7</accession>
<dbReference type="Proteomes" id="UP000199632">
    <property type="component" value="Unassembled WGS sequence"/>
</dbReference>
<evidence type="ECO:0000313" key="2">
    <source>
        <dbReference type="Proteomes" id="UP000199632"/>
    </source>
</evidence>
<protein>
    <submittedName>
        <fullName evidence="1">Uncharacterized protein</fullName>
    </submittedName>
</protein>
<evidence type="ECO:0000313" key="1">
    <source>
        <dbReference type="EMBL" id="SDZ00560.1"/>
    </source>
</evidence>
<proteinExistence type="predicted"/>